<proteinExistence type="predicted"/>
<sequence length="623" mass="72555">MSLFSIFLRIEPYRDSSTVPEELNRAFNKEFKASQEYHIAPNLDYSGIFGTRDSSLHTTLSPLHKPHSYFNQYMRQVLQRMRQKYIDRPKVLFPKYQGGKNVSYETSDNVWTDHPSSLRFPSGHSTLDLERHYAMYGEQIQGPCEMRSAFRYNDLKPRVYYCVGGTAYWSSRYIRTIANDLLELIPACSKRSRYNVDRLNAHIEIGSRITIYDYSSFTTQMAELKNFCHHLSEFMRGIKVYTVDMREGIRERDVGDLISEYNDSINIHAAFSVSRMDAEQEDVMYQANSGMLGVQGNIALSTLLHAINLCAAVDDIDLCNVVGDDAIVVHDDEERPLDYIVRIVNLLGEVAVEKFCSWLYAEQIEKEYPDYWHYCKRPLYITYDGIQHGILPDFPNLAYVFNLEDEFHRPLGLLPDRVVAFAGQVSTFLRTCRQNLDNLSEFEVIAAHQVLNRCYNHLRLPANGVLPGRTLRRISESPLFYSIPAICEGWLDQDWEDVLWDSHPGEAFISPDVSDQSQWPHFYEHTGQSFQATRHKLTGFLEDFGYVESKTVMRYYSTDEFQDKLQWKKLVRGFRHVYEITFIKEAPDWYNDILAMISFEGTMEDYRITGIDYMDLVKSLVHM</sequence>
<organism evidence="1">
    <name type="scientific">Armillaria luteobubalina ambi-like virus 1</name>
    <dbReference type="NCBI Taxonomy" id="2803967"/>
    <lineage>
        <taxon>Viruses</taxon>
        <taxon>Riboviria</taxon>
        <taxon>Orthornavirae</taxon>
        <taxon>Ambiviricota</taxon>
        <taxon>Suforviricetes</taxon>
        <taxon>Crytulvirales</taxon>
        <taxon>Trimbiviridae</taxon>
        <taxon>Orthotrimbivirus</taxon>
        <taxon>Orthotrimbivirus unarmillariae</taxon>
    </lineage>
</organism>
<name>A0A8D9UGZ9_9VIRU</name>
<protein>
    <submittedName>
        <fullName evidence="1">Uncharacterized protein</fullName>
    </submittedName>
</protein>
<accession>A0A8D9UGZ9</accession>
<reference evidence="1" key="1">
    <citation type="journal article" date="2021" name="Sci. Rep.">
        <title>Armillaria root rot fungi host single-stranded RNA viruses.</title>
        <authorList>
            <person name="Linnakoski R."/>
            <person name="Sutela S."/>
            <person name="Coetzee M.P.A."/>
            <person name="Duong T.A."/>
            <person name="Pavlov I.N."/>
            <person name="Litovka Y.A."/>
            <person name="Hantula J."/>
            <person name="Wingfield B.D."/>
            <person name="Vainio E.J."/>
        </authorList>
    </citation>
    <scope>NUCLEOTIDE SEQUENCE</scope>
    <source>
        <strain evidence="1">HWK02</strain>
    </source>
</reference>
<dbReference type="EMBL" id="BK014419">
    <property type="protein sequence ID" value="DAD54835.1"/>
    <property type="molecule type" value="Genomic_RNA"/>
</dbReference>
<evidence type="ECO:0000313" key="1">
    <source>
        <dbReference type="EMBL" id="DAD54835.1"/>
    </source>
</evidence>